<dbReference type="STRING" id="1196324.A374_16954"/>
<dbReference type="EMBL" id="AKKV01000040">
    <property type="protein sequence ID" value="EIT84091.1"/>
    <property type="molecule type" value="Genomic_DNA"/>
</dbReference>
<evidence type="ECO:0000313" key="1">
    <source>
        <dbReference type="EMBL" id="EIT84091.1"/>
    </source>
</evidence>
<comment type="caution">
    <text evidence="1">The sequence shown here is derived from an EMBL/GenBank/DDBJ whole genome shotgun (WGS) entry which is preliminary data.</text>
</comment>
<evidence type="ECO:0000313" key="2">
    <source>
        <dbReference type="Proteomes" id="UP000004080"/>
    </source>
</evidence>
<keyword evidence="2" id="KW-1185">Reference proteome</keyword>
<proteinExistence type="predicted"/>
<protein>
    <submittedName>
        <fullName evidence="1">Uncharacterized protein</fullName>
    </submittedName>
</protein>
<organism evidence="1 2">
    <name type="scientific">Fictibacillus macauensis ZFHKF-1</name>
    <dbReference type="NCBI Taxonomy" id="1196324"/>
    <lineage>
        <taxon>Bacteria</taxon>
        <taxon>Bacillati</taxon>
        <taxon>Bacillota</taxon>
        <taxon>Bacilli</taxon>
        <taxon>Bacillales</taxon>
        <taxon>Fictibacillaceae</taxon>
        <taxon>Fictibacillus</taxon>
    </lineage>
</organism>
<gene>
    <name evidence="1" type="ORF">A374_16954</name>
</gene>
<dbReference type="AlphaFoldDB" id="I8IX87"/>
<sequence>MRLAGDQSYKEQYTNRELKVDGKFYRVMNVRHSPQTGFDAMTVMNVKSKEYSIIYQGTQAKKDARMRQNNFYLLGPIAF</sequence>
<name>I8IX87_9BACL</name>
<dbReference type="Proteomes" id="UP000004080">
    <property type="component" value="Unassembled WGS sequence"/>
</dbReference>
<accession>I8IX87</accession>
<reference evidence="1 2" key="1">
    <citation type="journal article" date="2012" name="J. Bacteriol.">
        <title>Genome of Bacillus macauensis ZFHKF-1, a Long-Chain-Forming Bacterium.</title>
        <authorList>
            <person name="Cai L."/>
            <person name="Zhang T."/>
        </authorList>
    </citation>
    <scope>NUCLEOTIDE SEQUENCE [LARGE SCALE GENOMIC DNA]</scope>
    <source>
        <strain evidence="1 2">ZFHKF-1</strain>
    </source>
</reference>